<dbReference type="AlphaFoldDB" id="A0A3M7RHG3"/>
<dbReference type="Pfam" id="PF00595">
    <property type="entry name" value="PDZ"/>
    <property type="match status" value="1"/>
</dbReference>
<dbReference type="InterPro" id="IPR035899">
    <property type="entry name" value="DBL_dom_sf"/>
</dbReference>
<comment type="caution">
    <text evidence="2">The sequence shown here is derived from an EMBL/GenBank/DDBJ whole genome shotgun (WGS) entry which is preliminary data.</text>
</comment>
<evidence type="ECO:0000313" key="3">
    <source>
        <dbReference type="Proteomes" id="UP000276133"/>
    </source>
</evidence>
<dbReference type="SMART" id="SM00228">
    <property type="entry name" value="PDZ"/>
    <property type="match status" value="1"/>
</dbReference>
<name>A0A3M7RHG3_BRAPC</name>
<dbReference type="SUPFAM" id="SSF50156">
    <property type="entry name" value="PDZ domain-like"/>
    <property type="match status" value="1"/>
</dbReference>
<dbReference type="OrthoDB" id="2272012at2759"/>
<keyword evidence="3" id="KW-1185">Reference proteome</keyword>
<protein>
    <recommendedName>
        <fullName evidence="1">PDZ domain-containing protein</fullName>
    </recommendedName>
</protein>
<gene>
    <name evidence="2" type="ORF">BpHYR1_014666</name>
</gene>
<proteinExistence type="predicted"/>
<dbReference type="InterPro" id="IPR001478">
    <property type="entry name" value="PDZ"/>
</dbReference>
<dbReference type="EMBL" id="REGN01003358">
    <property type="protein sequence ID" value="RNA23016.1"/>
    <property type="molecule type" value="Genomic_DNA"/>
</dbReference>
<evidence type="ECO:0000259" key="1">
    <source>
        <dbReference type="SMART" id="SM00228"/>
    </source>
</evidence>
<dbReference type="InterPro" id="IPR036034">
    <property type="entry name" value="PDZ_sf"/>
</dbReference>
<organism evidence="2 3">
    <name type="scientific">Brachionus plicatilis</name>
    <name type="common">Marine rotifer</name>
    <name type="synonym">Brachionus muelleri</name>
    <dbReference type="NCBI Taxonomy" id="10195"/>
    <lineage>
        <taxon>Eukaryota</taxon>
        <taxon>Metazoa</taxon>
        <taxon>Spiralia</taxon>
        <taxon>Gnathifera</taxon>
        <taxon>Rotifera</taxon>
        <taxon>Eurotatoria</taxon>
        <taxon>Monogononta</taxon>
        <taxon>Pseudotrocha</taxon>
        <taxon>Ploima</taxon>
        <taxon>Brachionidae</taxon>
        <taxon>Brachionus</taxon>
    </lineage>
</organism>
<reference evidence="2 3" key="1">
    <citation type="journal article" date="2018" name="Sci. Rep.">
        <title>Genomic signatures of local adaptation to the degree of environmental predictability in rotifers.</title>
        <authorList>
            <person name="Franch-Gras L."/>
            <person name="Hahn C."/>
            <person name="Garcia-Roger E.M."/>
            <person name="Carmona M.J."/>
            <person name="Serra M."/>
            <person name="Gomez A."/>
        </authorList>
    </citation>
    <scope>NUCLEOTIDE SEQUENCE [LARGE SCALE GENOMIC DNA]</scope>
    <source>
        <strain evidence="2">HYR1</strain>
    </source>
</reference>
<feature type="domain" description="PDZ" evidence="1">
    <location>
        <begin position="36"/>
        <end position="107"/>
    </location>
</feature>
<dbReference type="SUPFAM" id="SSF48065">
    <property type="entry name" value="DBL homology domain (DH-domain)"/>
    <property type="match status" value="1"/>
</dbReference>
<sequence length="477" mass="54387">MSKYNKFDSKKQIPLSYNDNIRASNRNWTRIEVALKPEMLSSLEISGQFPAFISSISNDKKICEVGLKVGDNIMAINGQNVSRACAKSVKKILKSSGAIMVTVSRPDQESLTKLIKKDCQPGTKQNKFTSFINLFKKNMGCMSIGLVKEPREIHKHVQLDETINYCYQIESQSTELQKIDLSDCGYYSIPTSSKTSTISSAADLDSCNSTNFKPEIEDFLVQIQKAIDTYVRPCIMFKVLTIDESLMLFQNIEKLIPVTKFLENMINSVENGSGWYSSLKIVFDAYKVYLTGLPNAINLLEELGSSSEQFINFTENIGESYSFKIIDFLFLPLKFIQNVIDYLLQSDKITEHYCSEMRLHIHKTFAVLEENMEDSITQVSNCSSIELESVSSYEAFEVMVKQDGCDEWTEGQYLTRKDQIQTPQVAIELGNIENFKQSKNACILLVQTKDLEYFALKFTSEHDKDIFYQRAIQVRNN</sequence>
<dbReference type="Gene3D" id="2.30.42.10">
    <property type="match status" value="1"/>
</dbReference>
<evidence type="ECO:0000313" key="2">
    <source>
        <dbReference type="EMBL" id="RNA23016.1"/>
    </source>
</evidence>
<accession>A0A3M7RHG3</accession>
<dbReference type="Proteomes" id="UP000276133">
    <property type="component" value="Unassembled WGS sequence"/>
</dbReference>
<dbReference type="Gene3D" id="1.20.900.10">
    <property type="entry name" value="Dbl homology (DH) domain"/>
    <property type="match status" value="1"/>
</dbReference>